<dbReference type="SUPFAM" id="SSF53335">
    <property type="entry name" value="S-adenosyl-L-methionine-dependent methyltransferases"/>
    <property type="match status" value="1"/>
</dbReference>
<evidence type="ECO:0000256" key="4">
    <source>
        <dbReference type="SAM" id="SignalP"/>
    </source>
</evidence>
<dbReference type="InterPro" id="IPR026170">
    <property type="entry name" value="FAM173A/B"/>
</dbReference>
<dbReference type="Pfam" id="PF13649">
    <property type="entry name" value="Methyltransf_25"/>
    <property type="match status" value="1"/>
</dbReference>
<evidence type="ECO:0000256" key="2">
    <source>
        <dbReference type="ARBA" id="ARBA00022679"/>
    </source>
</evidence>
<keyword evidence="2" id="KW-0808">Transferase</keyword>
<reference evidence="6" key="2">
    <citation type="submission" date="2020-09" db="EMBL/GenBank/DDBJ databases">
        <authorList>
            <person name="Sun Q."/>
            <person name="Zhou Y."/>
        </authorList>
    </citation>
    <scope>NUCLEOTIDE SEQUENCE</scope>
    <source>
        <strain evidence="6">CGMCC 1.15343</strain>
    </source>
</reference>
<dbReference type="Proteomes" id="UP000651668">
    <property type="component" value="Unassembled WGS sequence"/>
</dbReference>
<proteinExistence type="predicted"/>
<keyword evidence="7" id="KW-1185">Reference proteome</keyword>
<gene>
    <name evidence="6" type="ORF">GCM10011387_11800</name>
</gene>
<feature type="signal peptide" evidence="4">
    <location>
        <begin position="1"/>
        <end position="22"/>
    </location>
</feature>
<dbReference type="PANTHER" id="PTHR13610:SF11">
    <property type="entry name" value="METHYLTRANSFERASE DOMAIN-CONTAINING PROTEIN"/>
    <property type="match status" value="1"/>
</dbReference>
<feature type="domain" description="Methyltransferase" evidence="5">
    <location>
        <begin position="60"/>
        <end position="132"/>
    </location>
</feature>
<dbReference type="EMBL" id="BMIL01000003">
    <property type="protein sequence ID" value="GGC59803.1"/>
    <property type="molecule type" value="Genomic_DNA"/>
</dbReference>
<dbReference type="Gene3D" id="3.40.50.150">
    <property type="entry name" value="Vaccinia Virus protein VP39"/>
    <property type="match status" value="1"/>
</dbReference>
<reference evidence="6" key="1">
    <citation type="journal article" date="2014" name="Int. J. Syst. Evol. Microbiol.">
        <title>Complete genome sequence of Corynebacterium casei LMG S-19264T (=DSM 44701T), isolated from a smear-ripened cheese.</title>
        <authorList>
            <consortium name="US DOE Joint Genome Institute (JGI-PGF)"/>
            <person name="Walter F."/>
            <person name="Albersmeier A."/>
            <person name="Kalinowski J."/>
            <person name="Ruckert C."/>
        </authorList>
    </citation>
    <scope>NUCLEOTIDE SEQUENCE</scope>
    <source>
        <strain evidence="6">CGMCC 1.15343</strain>
    </source>
</reference>
<dbReference type="RefSeq" id="WP_188625924.1">
    <property type="nucleotide sequence ID" value="NZ_BMIL01000003.1"/>
</dbReference>
<comment type="caution">
    <text evidence="6">The sequence shown here is derived from an EMBL/GenBank/DDBJ whole genome shotgun (WGS) entry which is preliminary data.</text>
</comment>
<evidence type="ECO:0000256" key="1">
    <source>
        <dbReference type="ARBA" id="ARBA00022603"/>
    </source>
</evidence>
<organism evidence="6 7">
    <name type="scientific">Pedobacter quisquiliarum</name>
    <dbReference type="NCBI Taxonomy" id="1834438"/>
    <lineage>
        <taxon>Bacteria</taxon>
        <taxon>Pseudomonadati</taxon>
        <taxon>Bacteroidota</taxon>
        <taxon>Sphingobacteriia</taxon>
        <taxon>Sphingobacteriales</taxon>
        <taxon>Sphingobacteriaceae</taxon>
        <taxon>Pedobacter</taxon>
    </lineage>
</organism>
<dbReference type="CDD" id="cd02440">
    <property type="entry name" value="AdoMet_MTases"/>
    <property type="match status" value="1"/>
</dbReference>
<dbReference type="PANTHER" id="PTHR13610">
    <property type="entry name" value="METHYLTRANSFERASE DOMAIN-CONTAINING PROTEIN"/>
    <property type="match status" value="1"/>
</dbReference>
<evidence type="ECO:0000313" key="6">
    <source>
        <dbReference type="EMBL" id="GGC59803.1"/>
    </source>
</evidence>
<evidence type="ECO:0000313" key="7">
    <source>
        <dbReference type="Proteomes" id="UP000651668"/>
    </source>
</evidence>
<keyword evidence="3" id="KW-0949">S-adenosyl-L-methionine</keyword>
<dbReference type="AlphaFoldDB" id="A0A916U4A5"/>
<name>A0A916U4A5_9SPHI</name>
<keyword evidence="4" id="KW-0732">Signal</keyword>
<feature type="chain" id="PRO_5037411390" evidence="4">
    <location>
        <begin position="23"/>
        <end position="181"/>
    </location>
</feature>
<dbReference type="GO" id="GO:0032259">
    <property type="term" value="P:methylation"/>
    <property type="evidence" value="ECO:0007669"/>
    <property type="project" value="UniProtKB-KW"/>
</dbReference>
<dbReference type="GO" id="GO:0016279">
    <property type="term" value="F:protein-lysine N-methyltransferase activity"/>
    <property type="evidence" value="ECO:0007669"/>
    <property type="project" value="InterPro"/>
</dbReference>
<dbReference type="InterPro" id="IPR029063">
    <property type="entry name" value="SAM-dependent_MTases_sf"/>
</dbReference>
<evidence type="ECO:0000256" key="3">
    <source>
        <dbReference type="ARBA" id="ARBA00022691"/>
    </source>
</evidence>
<protein>
    <submittedName>
        <fullName evidence="6">RNA methyltransferase</fullName>
    </submittedName>
</protein>
<accession>A0A916U4A5</accession>
<evidence type="ECO:0000259" key="5">
    <source>
        <dbReference type="Pfam" id="PF13649"/>
    </source>
</evidence>
<sequence>MKAVKILLILFVASGVGNLATAQQSRPAPQLDVPYVPTKPAVVNGMLKMANLKKGDVLYDLGCGDGRIVVAAAKQYGVTAVGYDIDPERIAEANANAKAAGVTDKVKFVNANLFNTDLSKATVITMYLLPTVNMELRPKILKLKPGTRIVSHAFDMGDWAPEKTEMVDGATLYFWTVPGKK</sequence>
<dbReference type="InterPro" id="IPR041698">
    <property type="entry name" value="Methyltransf_25"/>
</dbReference>
<keyword evidence="1 6" id="KW-0489">Methyltransferase</keyword>